<dbReference type="Gene3D" id="1.20.120.400">
    <property type="entry name" value="Nickel-containing superoxide dismutase"/>
    <property type="match status" value="1"/>
</dbReference>
<dbReference type="Pfam" id="PF09055">
    <property type="entry name" value="Sod_Ni"/>
    <property type="match status" value="1"/>
</dbReference>
<dbReference type="SUPFAM" id="SSF109770">
    <property type="entry name" value="Nickel-containing superoxide dismutase, NiSOD"/>
    <property type="match status" value="1"/>
</dbReference>
<gene>
    <name evidence="2" type="ORF">ACFL2Z_01375</name>
</gene>
<feature type="signal peptide" evidence="1">
    <location>
        <begin position="1"/>
        <end position="20"/>
    </location>
</feature>
<evidence type="ECO:0000313" key="2">
    <source>
        <dbReference type="EMBL" id="MFC1799548.1"/>
    </source>
</evidence>
<evidence type="ECO:0000256" key="1">
    <source>
        <dbReference type="SAM" id="SignalP"/>
    </source>
</evidence>
<organism evidence="2 3">
    <name type="scientific">Eiseniibacteriota bacterium</name>
    <dbReference type="NCBI Taxonomy" id="2212470"/>
    <lineage>
        <taxon>Bacteria</taxon>
        <taxon>Candidatus Eiseniibacteriota</taxon>
    </lineage>
</organism>
<dbReference type="EMBL" id="JBHPEI010000012">
    <property type="protein sequence ID" value="MFC1799548.1"/>
    <property type="molecule type" value="Genomic_DNA"/>
</dbReference>
<accession>A0ABV6YN96</accession>
<name>A0ABV6YN96_UNCEI</name>
<dbReference type="InterPro" id="IPR014123">
    <property type="entry name" value="Superoxide_dismutase_Ni-type"/>
</dbReference>
<sequence length="151" mass="16866">MKILLVAIASLLALTSLAFAHCQVPCGIYDDQARLDALGENITTIEKAMKMIGDLSDDAEPNYNQIVRWVEAKNHHADDIAEIVSWYFLQQRVKPADEADAVAYEAYARKLTLLHGMLVQSMKAKQTTDLAHVVELRTLLDEFGKAYMTGK</sequence>
<reference evidence="2 3" key="1">
    <citation type="submission" date="2024-09" db="EMBL/GenBank/DDBJ databases">
        <authorList>
            <person name="D'Angelo T."/>
        </authorList>
    </citation>
    <scope>NUCLEOTIDE SEQUENCE [LARGE SCALE GENOMIC DNA]</scope>
    <source>
        <strain evidence="2">SAG AM-311-F02</strain>
    </source>
</reference>
<protein>
    <submittedName>
        <fullName evidence="2">Superoxide dismutase [Ni]</fullName>
    </submittedName>
</protein>
<comment type="caution">
    <text evidence="2">The sequence shown here is derived from an EMBL/GenBank/DDBJ whole genome shotgun (WGS) entry which is preliminary data.</text>
</comment>
<keyword evidence="1" id="KW-0732">Signal</keyword>
<keyword evidence="3" id="KW-1185">Reference proteome</keyword>
<feature type="chain" id="PRO_5046123320" evidence="1">
    <location>
        <begin position="21"/>
        <end position="151"/>
    </location>
</feature>
<dbReference type="InterPro" id="IPR036502">
    <property type="entry name" value="NiSOD_sf"/>
</dbReference>
<dbReference type="Proteomes" id="UP001594288">
    <property type="component" value="Unassembled WGS sequence"/>
</dbReference>
<proteinExistence type="predicted"/>
<evidence type="ECO:0000313" key="3">
    <source>
        <dbReference type="Proteomes" id="UP001594288"/>
    </source>
</evidence>